<dbReference type="Proteomes" id="UP001517367">
    <property type="component" value="Unassembled WGS sequence"/>
</dbReference>
<protein>
    <submittedName>
        <fullName evidence="4">FecR family protein</fullName>
    </submittedName>
</protein>
<dbReference type="RefSeq" id="WP_138729027.1">
    <property type="nucleotide sequence ID" value="NZ_SRMP02000049.1"/>
</dbReference>
<gene>
    <name evidence="4" type="ORF">E5L68_018365</name>
</gene>
<feature type="transmembrane region" description="Helical" evidence="1">
    <location>
        <begin position="74"/>
        <end position="94"/>
    </location>
</feature>
<evidence type="ECO:0000259" key="3">
    <source>
        <dbReference type="Pfam" id="PF16344"/>
    </source>
</evidence>
<evidence type="ECO:0000259" key="2">
    <source>
        <dbReference type="Pfam" id="PF04773"/>
    </source>
</evidence>
<proteinExistence type="predicted"/>
<sequence length="392" mass="43914">MDVQKNRILFLLDRFEQGIATPSEMEELDAWYNSFEDEITPDLTDAQKQISKQRLFNQLDQLTAEQPKKRRLHWASYASAAAAVLLLIAGIALFRPSSKLEKEEVQLALTADVAPGGDKAILTLSDGRQIVLEDKPDGQIATQGNTTIIKMNSGMLSYRGSTKNNSEVPESQLNTISTPIGGQFQVILSDGTKVWLNAASSITFPSQFSGNVREVSTTGETYFEVAKLKNRKGKIPFRVSTGQQKIEVLGTQFNINAYGDQKQYQTTLVEGSIRISRNKQSKLLQPGQQAITPLENETINISEADVEKAIAWKNGLFKFDNTDIISLMKQLERWYPIEVVYDGKIPDEHFFGKIDRNYTLSEVLKVLQLGQVHFKIDDKINANGKRKLIVTP</sequence>
<dbReference type="Gene3D" id="3.55.50.30">
    <property type="match status" value="1"/>
</dbReference>
<evidence type="ECO:0000313" key="4">
    <source>
        <dbReference type="EMBL" id="MFN0293355.1"/>
    </source>
</evidence>
<dbReference type="Gene3D" id="2.60.120.1440">
    <property type="match status" value="1"/>
</dbReference>
<name>A0ABW9JLL8_9SPHI</name>
<evidence type="ECO:0000313" key="5">
    <source>
        <dbReference type="Proteomes" id="UP001517367"/>
    </source>
</evidence>
<feature type="domain" description="Protein FecR C-terminal" evidence="3">
    <location>
        <begin position="317"/>
        <end position="379"/>
    </location>
</feature>
<keyword evidence="1" id="KW-0472">Membrane</keyword>
<keyword evidence="1" id="KW-0812">Transmembrane</keyword>
<comment type="caution">
    <text evidence="4">The sequence shown here is derived from an EMBL/GenBank/DDBJ whole genome shotgun (WGS) entry which is preliminary data.</text>
</comment>
<dbReference type="PANTHER" id="PTHR30273:SF2">
    <property type="entry name" value="PROTEIN FECR"/>
    <property type="match status" value="1"/>
</dbReference>
<organism evidence="4 5">
    <name type="scientific">Pedobacter helvus</name>
    <dbReference type="NCBI Taxonomy" id="2563444"/>
    <lineage>
        <taxon>Bacteria</taxon>
        <taxon>Pseudomonadati</taxon>
        <taxon>Bacteroidota</taxon>
        <taxon>Sphingobacteriia</taxon>
        <taxon>Sphingobacteriales</taxon>
        <taxon>Sphingobacteriaceae</taxon>
        <taxon>Pedobacter</taxon>
    </lineage>
</organism>
<dbReference type="InterPro" id="IPR012373">
    <property type="entry name" value="Ferrdict_sens_TM"/>
</dbReference>
<evidence type="ECO:0000256" key="1">
    <source>
        <dbReference type="SAM" id="Phobius"/>
    </source>
</evidence>
<dbReference type="Pfam" id="PF04773">
    <property type="entry name" value="FecR"/>
    <property type="match status" value="1"/>
</dbReference>
<keyword evidence="1" id="KW-1133">Transmembrane helix</keyword>
<dbReference type="Pfam" id="PF16344">
    <property type="entry name" value="FecR_C"/>
    <property type="match status" value="1"/>
</dbReference>
<feature type="domain" description="FecR protein" evidence="2">
    <location>
        <begin position="175"/>
        <end position="274"/>
    </location>
</feature>
<dbReference type="InterPro" id="IPR032508">
    <property type="entry name" value="FecR_C"/>
</dbReference>
<dbReference type="PANTHER" id="PTHR30273">
    <property type="entry name" value="PERIPLASMIC SIGNAL SENSOR AND SIGMA FACTOR ACTIVATOR FECR-RELATED"/>
    <property type="match status" value="1"/>
</dbReference>
<reference evidence="4 5" key="1">
    <citation type="submission" date="2024-12" db="EMBL/GenBank/DDBJ databases">
        <authorList>
            <person name="Hu S."/>
        </authorList>
    </citation>
    <scope>NUCLEOTIDE SEQUENCE [LARGE SCALE GENOMIC DNA]</scope>
    <source>
        <strain evidence="4 5">P-25</strain>
    </source>
</reference>
<accession>A0ABW9JLL8</accession>
<keyword evidence="5" id="KW-1185">Reference proteome</keyword>
<dbReference type="EMBL" id="SRMP02000049">
    <property type="protein sequence ID" value="MFN0293355.1"/>
    <property type="molecule type" value="Genomic_DNA"/>
</dbReference>
<dbReference type="InterPro" id="IPR006860">
    <property type="entry name" value="FecR"/>
</dbReference>